<protein>
    <submittedName>
        <fullName evidence="2">Uncharacterized protein</fullName>
    </submittedName>
</protein>
<reference evidence="2" key="1">
    <citation type="submission" date="2018-05" db="EMBL/GenBank/DDBJ databases">
        <authorList>
            <person name="Lanie J.A."/>
            <person name="Ng W.-L."/>
            <person name="Kazmierczak K.M."/>
            <person name="Andrzejewski T.M."/>
            <person name="Davidsen T.M."/>
            <person name="Wayne K.J."/>
            <person name="Tettelin H."/>
            <person name="Glass J.I."/>
            <person name="Rusch D."/>
            <person name="Podicherti R."/>
            <person name="Tsui H.-C.T."/>
            <person name="Winkler M.E."/>
        </authorList>
    </citation>
    <scope>NUCLEOTIDE SEQUENCE</scope>
</reference>
<accession>A0A381Q5R1</accession>
<feature type="transmembrane region" description="Helical" evidence="1">
    <location>
        <begin position="6"/>
        <end position="24"/>
    </location>
</feature>
<evidence type="ECO:0000256" key="1">
    <source>
        <dbReference type="SAM" id="Phobius"/>
    </source>
</evidence>
<dbReference type="AlphaFoldDB" id="A0A381Q5R1"/>
<keyword evidence="1" id="KW-0472">Membrane</keyword>
<organism evidence="2">
    <name type="scientific">marine metagenome</name>
    <dbReference type="NCBI Taxonomy" id="408172"/>
    <lineage>
        <taxon>unclassified sequences</taxon>
        <taxon>metagenomes</taxon>
        <taxon>ecological metagenomes</taxon>
    </lineage>
</organism>
<evidence type="ECO:0000313" key="2">
    <source>
        <dbReference type="EMBL" id="SUZ74696.1"/>
    </source>
</evidence>
<keyword evidence="1" id="KW-0812">Transmembrane</keyword>
<sequence length="36" mass="4262">MDRSFALYDATLNVLTWIWLGVLLNDIRSFNNQTIF</sequence>
<name>A0A381Q5R1_9ZZZZ</name>
<gene>
    <name evidence="2" type="ORF">METZ01_LOCUS27550</name>
</gene>
<dbReference type="EMBL" id="UINC01001219">
    <property type="protein sequence ID" value="SUZ74696.1"/>
    <property type="molecule type" value="Genomic_DNA"/>
</dbReference>
<proteinExistence type="predicted"/>
<keyword evidence="1" id="KW-1133">Transmembrane helix</keyword>